<feature type="region of interest" description="Disordered" evidence="12">
    <location>
        <begin position="195"/>
        <end position="247"/>
    </location>
</feature>
<feature type="domain" description="C2H2-type" evidence="13">
    <location>
        <begin position="523"/>
        <end position="550"/>
    </location>
</feature>
<feature type="domain" description="C2H2-type" evidence="13">
    <location>
        <begin position="495"/>
        <end position="522"/>
    </location>
</feature>
<dbReference type="InterPro" id="IPR036236">
    <property type="entry name" value="Znf_C2H2_sf"/>
</dbReference>
<sequence>MNKDKARDPLTQKILDLTLEIIFLLTGEGHMVVKIHEMVTDSSHHRISEKGYCRTQSFNTEPPPHSGIHEQNNEKILELTNKIILLLTGEDHMVVKIHDIITNSSDRISEGGYRRRKSFNKDPPPHSGIHEQNNEKILELTNKIIQLLTGEVPIRCEDVTVYLSMEEWDYVERHKELYKDIMVENHQPVIELDKSVSGESHTPVSLSDTGTKNGTENITSSGENYLKKAKKERADSVTSTEEEPMEFEDQHVPWQDLYPVIEYPPANSKEEPVSCEKENLSHKIFYTSAYTKAKSNSDGDISDHDIYPLPAPTDTTCLPNGIKKEAATYFNGNLTDADVPKPPQYKQTECTPDKFRKVLKGNTNPMEINKSGSLTESKKPDQSIYYTDLIASHSVPFSEMKKEPYFESDPVIHGTYCSEFEPFFSTVWGETSTPESTLTHQHVQNEEHPFSYLEHGIQRLHTEEKPFKCAECGNGFTRHSSLARHRIIHTGEKPFMCNECGKCFTQAAYLAAHKMIHTGEKPFICHECGKCFTWASNLATHKIIHTGERPFNGSEPGKCFTSSSNLVPRKIINRREKPFKCSECGKCYTQASYLAAHIMLHTGEKPFKCPDCGKGFTRQSSLARHKIIHTGEKPFICHDCGKCFSQASYLAAHKMIHTGEKPFKCSDCGKCFTWASNFTTHKLLHKGEKTFKLF</sequence>
<reference evidence="14" key="1">
    <citation type="submission" date="2025-05" db="UniProtKB">
        <authorList>
            <consortium name="Ensembl"/>
        </authorList>
    </citation>
    <scope>IDENTIFICATION</scope>
</reference>
<feature type="domain" description="C2H2-type" evidence="13">
    <location>
        <begin position="607"/>
        <end position="634"/>
    </location>
</feature>
<dbReference type="GO" id="GO:0005654">
    <property type="term" value="C:nucleoplasm"/>
    <property type="evidence" value="ECO:0007669"/>
    <property type="project" value="TreeGrafter"/>
</dbReference>
<keyword evidence="15" id="KW-1185">Reference proteome</keyword>
<dbReference type="GO" id="GO:0001817">
    <property type="term" value="P:regulation of cytokine production"/>
    <property type="evidence" value="ECO:0007669"/>
    <property type="project" value="TreeGrafter"/>
</dbReference>
<keyword evidence="9" id="KW-0804">Transcription</keyword>
<keyword evidence="4" id="KW-0677">Repeat</keyword>
<dbReference type="CDD" id="cd07765">
    <property type="entry name" value="KRAB_A-box"/>
    <property type="match status" value="1"/>
</dbReference>
<dbReference type="FunFam" id="3.30.160.60:FF:002090">
    <property type="entry name" value="Zinc finger protein 473"/>
    <property type="match status" value="1"/>
</dbReference>
<dbReference type="GO" id="GO:0002682">
    <property type="term" value="P:regulation of immune system process"/>
    <property type="evidence" value="ECO:0007669"/>
    <property type="project" value="TreeGrafter"/>
</dbReference>
<dbReference type="SMART" id="SM00355">
    <property type="entry name" value="ZnF_C2H2"/>
    <property type="match status" value="7"/>
</dbReference>
<evidence type="ECO:0000256" key="5">
    <source>
        <dbReference type="ARBA" id="ARBA00022771"/>
    </source>
</evidence>
<comment type="subcellular location">
    <subcellularLocation>
        <location evidence="1">Nucleus</location>
    </subcellularLocation>
</comment>
<dbReference type="FunFam" id="3.30.160.60:FF:000710">
    <property type="entry name" value="Zinc finger protein 768"/>
    <property type="match status" value="1"/>
</dbReference>
<dbReference type="PROSITE" id="PS50157">
    <property type="entry name" value="ZINC_FINGER_C2H2_2"/>
    <property type="match status" value="7"/>
</dbReference>
<evidence type="ECO:0000256" key="1">
    <source>
        <dbReference type="ARBA" id="ARBA00004123"/>
    </source>
</evidence>
<feature type="domain" description="C2H2-type" evidence="13">
    <location>
        <begin position="579"/>
        <end position="606"/>
    </location>
</feature>
<dbReference type="Ensembl" id="ENSLLET00000027015.1">
    <property type="protein sequence ID" value="ENSLLEP00000026018.1"/>
    <property type="gene ID" value="ENSLLEG00000016503.1"/>
</dbReference>
<keyword evidence="6" id="KW-0862">Zinc</keyword>
<keyword evidence="7" id="KW-0805">Transcription regulation</keyword>
<dbReference type="FunFam" id="3.30.160.60:FF:000557">
    <property type="entry name" value="zinc finger and SCAN domain-containing protein 29"/>
    <property type="match status" value="1"/>
</dbReference>
<evidence type="ECO:0000256" key="10">
    <source>
        <dbReference type="ARBA" id="ARBA00023242"/>
    </source>
</evidence>
<dbReference type="OrthoDB" id="9902296at2759"/>
<evidence type="ECO:0000313" key="14">
    <source>
        <dbReference type="Ensembl" id="ENSLLEP00000026018.1"/>
    </source>
</evidence>
<dbReference type="InterPro" id="IPR001909">
    <property type="entry name" value="KRAB"/>
</dbReference>
<dbReference type="SUPFAM" id="SSF109640">
    <property type="entry name" value="KRAB domain (Kruppel-associated box)"/>
    <property type="match status" value="1"/>
</dbReference>
<keyword evidence="3" id="KW-0479">Metal-binding</keyword>
<evidence type="ECO:0000256" key="7">
    <source>
        <dbReference type="ARBA" id="ARBA00023015"/>
    </source>
</evidence>
<dbReference type="Pfam" id="PF00096">
    <property type="entry name" value="zf-C2H2"/>
    <property type="match status" value="7"/>
</dbReference>
<dbReference type="FunFam" id="3.30.160.60:FF:000624">
    <property type="entry name" value="zinc finger protein 697"/>
    <property type="match status" value="1"/>
</dbReference>
<dbReference type="FunFam" id="3.30.160.60:FF:002226">
    <property type="entry name" value="Zinc finger protein 764"/>
    <property type="match status" value="1"/>
</dbReference>
<keyword evidence="10" id="KW-0539">Nucleus</keyword>
<evidence type="ECO:0000256" key="6">
    <source>
        <dbReference type="ARBA" id="ARBA00022833"/>
    </source>
</evidence>
<dbReference type="InterPro" id="IPR013087">
    <property type="entry name" value="Znf_C2H2_type"/>
</dbReference>
<keyword evidence="5 11" id="KW-0863">Zinc-finger</keyword>
<evidence type="ECO:0000256" key="11">
    <source>
        <dbReference type="PROSITE-ProRule" id="PRU00042"/>
    </source>
</evidence>
<dbReference type="Ensembl" id="ENSLLET00000027091.1">
    <property type="protein sequence ID" value="ENSLLEP00000026092.1"/>
    <property type="gene ID" value="ENSLLEG00000016503.1"/>
</dbReference>
<name>A0A8C5PPN0_9ANUR</name>
<dbReference type="GeneTree" id="ENSGT00940000164664"/>
<accession>A0A8C5PPN0</accession>
<dbReference type="GO" id="GO:0001227">
    <property type="term" value="F:DNA-binding transcription repressor activity, RNA polymerase II-specific"/>
    <property type="evidence" value="ECO:0007669"/>
    <property type="project" value="TreeGrafter"/>
</dbReference>
<dbReference type="SUPFAM" id="SSF57667">
    <property type="entry name" value="beta-beta-alpha zinc fingers"/>
    <property type="match status" value="4"/>
</dbReference>
<evidence type="ECO:0000256" key="8">
    <source>
        <dbReference type="ARBA" id="ARBA00023125"/>
    </source>
</evidence>
<dbReference type="AlphaFoldDB" id="A0A8C5PPN0"/>
<dbReference type="PROSITE" id="PS00028">
    <property type="entry name" value="ZINC_FINGER_C2H2_1"/>
    <property type="match status" value="7"/>
</dbReference>
<evidence type="ECO:0000256" key="9">
    <source>
        <dbReference type="ARBA" id="ARBA00023163"/>
    </source>
</evidence>
<dbReference type="Gene3D" id="6.10.140.140">
    <property type="match status" value="1"/>
</dbReference>
<dbReference type="InterPro" id="IPR036051">
    <property type="entry name" value="KRAB_dom_sf"/>
</dbReference>
<dbReference type="FunFam" id="3.30.160.60:FF:000383">
    <property type="entry name" value="Uncharacterized protein"/>
    <property type="match status" value="2"/>
</dbReference>
<evidence type="ECO:0000256" key="12">
    <source>
        <dbReference type="SAM" id="MobiDB-lite"/>
    </source>
</evidence>
<proteinExistence type="inferred from homology"/>
<feature type="compositionally biased region" description="Polar residues" evidence="12">
    <location>
        <begin position="197"/>
        <end position="223"/>
    </location>
</feature>
<feature type="domain" description="C2H2-type" evidence="13">
    <location>
        <begin position="467"/>
        <end position="494"/>
    </location>
</feature>
<evidence type="ECO:0000313" key="15">
    <source>
        <dbReference type="Proteomes" id="UP000694569"/>
    </source>
</evidence>
<protein>
    <recommendedName>
        <fullName evidence="13">C2H2-type domain-containing protein</fullName>
    </recommendedName>
</protein>
<dbReference type="PANTHER" id="PTHR24399">
    <property type="entry name" value="ZINC FINGER AND BTB DOMAIN-CONTAINING"/>
    <property type="match status" value="1"/>
</dbReference>
<feature type="domain" description="C2H2-type" evidence="13">
    <location>
        <begin position="635"/>
        <end position="662"/>
    </location>
</feature>
<comment type="similarity">
    <text evidence="2">Belongs to the krueppel C2H2-type zinc-finger protein family.</text>
</comment>
<dbReference type="Gene3D" id="3.30.160.60">
    <property type="entry name" value="Classic Zinc Finger"/>
    <property type="match status" value="8"/>
</dbReference>
<feature type="domain" description="C2H2-type" evidence="13">
    <location>
        <begin position="663"/>
        <end position="690"/>
    </location>
</feature>
<dbReference type="GO" id="GO:0000978">
    <property type="term" value="F:RNA polymerase II cis-regulatory region sequence-specific DNA binding"/>
    <property type="evidence" value="ECO:0007669"/>
    <property type="project" value="TreeGrafter"/>
</dbReference>
<dbReference type="PANTHER" id="PTHR24399:SF23">
    <property type="entry name" value="C2H2-TYPE DOMAIN-CONTAINING PROTEIN"/>
    <property type="match status" value="1"/>
</dbReference>
<dbReference type="Pfam" id="PF01352">
    <property type="entry name" value="KRAB"/>
    <property type="match status" value="1"/>
</dbReference>
<evidence type="ECO:0000256" key="3">
    <source>
        <dbReference type="ARBA" id="ARBA00022723"/>
    </source>
</evidence>
<dbReference type="GO" id="GO:0008270">
    <property type="term" value="F:zinc ion binding"/>
    <property type="evidence" value="ECO:0007669"/>
    <property type="project" value="UniProtKB-KW"/>
</dbReference>
<keyword evidence="8" id="KW-0238">DNA-binding</keyword>
<evidence type="ECO:0000256" key="2">
    <source>
        <dbReference type="ARBA" id="ARBA00006991"/>
    </source>
</evidence>
<evidence type="ECO:0000259" key="13">
    <source>
        <dbReference type="PROSITE" id="PS50157"/>
    </source>
</evidence>
<organism evidence="14 15">
    <name type="scientific">Leptobrachium leishanense</name>
    <name type="common">Leishan spiny toad</name>
    <dbReference type="NCBI Taxonomy" id="445787"/>
    <lineage>
        <taxon>Eukaryota</taxon>
        <taxon>Metazoa</taxon>
        <taxon>Chordata</taxon>
        <taxon>Craniata</taxon>
        <taxon>Vertebrata</taxon>
        <taxon>Euteleostomi</taxon>
        <taxon>Amphibia</taxon>
        <taxon>Batrachia</taxon>
        <taxon>Anura</taxon>
        <taxon>Pelobatoidea</taxon>
        <taxon>Megophryidae</taxon>
        <taxon>Leptobrachium</taxon>
    </lineage>
</organism>
<dbReference type="Proteomes" id="UP000694569">
    <property type="component" value="Unplaced"/>
</dbReference>
<evidence type="ECO:0000256" key="4">
    <source>
        <dbReference type="ARBA" id="ARBA00022737"/>
    </source>
</evidence>